<gene>
    <name evidence="1" type="ORF">COV10_00765</name>
</gene>
<protein>
    <submittedName>
        <fullName evidence="1">Uncharacterized protein</fullName>
    </submittedName>
</protein>
<dbReference type="AlphaFoldDB" id="A0A2H0RFB0"/>
<proteinExistence type="predicted"/>
<reference evidence="1 2" key="1">
    <citation type="submission" date="2017-09" db="EMBL/GenBank/DDBJ databases">
        <title>Depth-based differentiation of microbial function through sediment-hosted aquifers and enrichment of novel symbionts in the deep terrestrial subsurface.</title>
        <authorList>
            <person name="Probst A.J."/>
            <person name="Ladd B."/>
            <person name="Jarett J.K."/>
            <person name="Geller-Mcgrath D.E."/>
            <person name="Sieber C.M."/>
            <person name="Emerson J.B."/>
            <person name="Anantharaman K."/>
            <person name="Thomas B.C."/>
            <person name="Malmstrom R."/>
            <person name="Stieglmeier M."/>
            <person name="Klingl A."/>
            <person name="Woyke T."/>
            <person name="Ryan C.M."/>
            <person name="Banfield J.F."/>
        </authorList>
    </citation>
    <scope>NUCLEOTIDE SEQUENCE [LARGE SCALE GENOMIC DNA]</scope>
    <source>
        <strain evidence="1">CG10_big_fil_rev_8_21_14_0_10_51_16</strain>
    </source>
</reference>
<comment type="caution">
    <text evidence="1">The sequence shown here is derived from an EMBL/GenBank/DDBJ whole genome shotgun (WGS) entry which is preliminary data.</text>
</comment>
<dbReference type="EMBL" id="PCYI01000004">
    <property type="protein sequence ID" value="PIR45193.1"/>
    <property type="molecule type" value="Genomic_DNA"/>
</dbReference>
<sequence>MGASYLFALWSTLADTHLGHITRVNSQMTLRKCSFGSLFFFTYYLLESISWVNTPMSRSSLIFPRLTISSTSLSV</sequence>
<accession>A0A2H0RFB0</accession>
<evidence type="ECO:0000313" key="2">
    <source>
        <dbReference type="Proteomes" id="UP000228767"/>
    </source>
</evidence>
<organism evidence="1 2">
    <name type="scientific">Candidatus Vogelbacteria bacterium CG10_big_fil_rev_8_21_14_0_10_51_16</name>
    <dbReference type="NCBI Taxonomy" id="1975045"/>
    <lineage>
        <taxon>Bacteria</taxon>
        <taxon>Candidatus Vogeliibacteriota</taxon>
    </lineage>
</organism>
<evidence type="ECO:0000313" key="1">
    <source>
        <dbReference type="EMBL" id="PIR45193.1"/>
    </source>
</evidence>
<dbReference type="Proteomes" id="UP000228767">
    <property type="component" value="Unassembled WGS sequence"/>
</dbReference>
<name>A0A2H0RFB0_9BACT</name>